<protein>
    <submittedName>
        <fullName evidence="1">Uncharacterized protein</fullName>
    </submittedName>
</protein>
<dbReference type="EMBL" id="GBRH01266407">
    <property type="protein sequence ID" value="JAD31488.1"/>
    <property type="molecule type" value="Transcribed_RNA"/>
</dbReference>
<accession>A0A0A8Z1B0</accession>
<name>A0A0A8Z1B0_ARUDO</name>
<reference evidence="1" key="1">
    <citation type="submission" date="2014-09" db="EMBL/GenBank/DDBJ databases">
        <authorList>
            <person name="Magalhaes I.L.F."/>
            <person name="Oliveira U."/>
            <person name="Santos F.R."/>
            <person name="Vidigal T.H.D.A."/>
            <person name="Brescovit A.D."/>
            <person name="Santos A.J."/>
        </authorList>
    </citation>
    <scope>NUCLEOTIDE SEQUENCE</scope>
    <source>
        <tissue evidence="1">Shoot tissue taken approximately 20 cm above the soil surface</tissue>
    </source>
</reference>
<evidence type="ECO:0000313" key="1">
    <source>
        <dbReference type="EMBL" id="JAD31488.1"/>
    </source>
</evidence>
<organism evidence="1">
    <name type="scientific">Arundo donax</name>
    <name type="common">Giant reed</name>
    <name type="synonym">Donax arundinaceus</name>
    <dbReference type="NCBI Taxonomy" id="35708"/>
    <lineage>
        <taxon>Eukaryota</taxon>
        <taxon>Viridiplantae</taxon>
        <taxon>Streptophyta</taxon>
        <taxon>Embryophyta</taxon>
        <taxon>Tracheophyta</taxon>
        <taxon>Spermatophyta</taxon>
        <taxon>Magnoliopsida</taxon>
        <taxon>Liliopsida</taxon>
        <taxon>Poales</taxon>
        <taxon>Poaceae</taxon>
        <taxon>PACMAD clade</taxon>
        <taxon>Arundinoideae</taxon>
        <taxon>Arundineae</taxon>
        <taxon>Arundo</taxon>
    </lineage>
</organism>
<dbReference type="AlphaFoldDB" id="A0A0A8Z1B0"/>
<proteinExistence type="predicted"/>
<reference evidence="1" key="2">
    <citation type="journal article" date="2015" name="Data Brief">
        <title>Shoot transcriptome of the giant reed, Arundo donax.</title>
        <authorList>
            <person name="Barrero R.A."/>
            <person name="Guerrero F.D."/>
            <person name="Moolhuijzen P."/>
            <person name="Goolsby J.A."/>
            <person name="Tidwell J."/>
            <person name="Bellgard S.E."/>
            <person name="Bellgard M.I."/>
        </authorList>
    </citation>
    <scope>NUCLEOTIDE SEQUENCE</scope>
    <source>
        <tissue evidence="1">Shoot tissue taken approximately 20 cm above the soil surface</tissue>
    </source>
</reference>
<sequence>MNKSNISLLENKISFTLTQIVVLKLRKQ</sequence>